<gene>
    <name evidence="5" type="ORF">EKO27_g1510</name>
</gene>
<dbReference type="SUPFAM" id="SSF53335">
    <property type="entry name" value="S-adenosyl-L-methionine-dependent methyltransferases"/>
    <property type="match status" value="1"/>
</dbReference>
<keyword evidence="1" id="KW-0489">Methyltransferase</keyword>
<dbReference type="InterPro" id="IPR016461">
    <property type="entry name" value="COMT-like"/>
</dbReference>
<dbReference type="Pfam" id="PF00891">
    <property type="entry name" value="Methyltransf_2"/>
    <property type="match status" value="1"/>
</dbReference>
<keyword evidence="6" id="KW-1185">Reference proteome</keyword>
<evidence type="ECO:0000259" key="4">
    <source>
        <dbReference type="Pfam" id="PF00891"/>
    </source>
</evidence>
<sequence length="421" mass="46731">MSVPRIAELSKRIAANTATICEYLSSNDLPYPSLSIDTPLYGAVPDQPEMQALRQSILDDTAELRQLMLGPRDYLTSFVPNALLPLQAVTRFGLARSLPVGDETTLSNMAKLSGLTESDTRKVVRYAVALKIFEETRPGIITHSAASRLLAQDPGVHDYVAACTDELWQASAQTCNAMEKYPGSEEPTETGFSLANNTDKPLYDFLSAFPERSTRFANMMEGFTKGKAFDLKYVTDYYPWEQHGGGTIVDVGGSQGFVSVALARRHPSISFVVQDLEPVIIDPKENVPSDVASQVKFMVHDFFTPQPVVGADVYFFRWIFHNWSDKYSVKILQSLIPALKPGSKVIISDAVMPPADRVPSGMNLRLRGFDLVMTSIQNAKERELEDWVNLFRLADERFEFEGVTQPPGSFNALLVATWRGS</sequence>
<keyword evidence="3" id="KW-0949">S-adenosyl-L-methionine</keyword>
<proteinExistence type="predicted"/>
<evidence type="ECO:0000313" key="5">
    <source>
        <dbReference type="EMBL" id="RWA13587.1"/>
    </source>
</evidence>
<dbReference type="SUPFAM" id="SSF46785">
    <property type="entry name" value="Winged helix' DNA-binding domain"/>
    <property type="match status" value="1"/>
</dbReference>
<dbReference type="InterPro" id="IPR036390">
    <property type="entry name" value="WH_DNA-bd_sf"/>
</dbReference>
<dbReference type="Gene3D" id="3.40.50.150">
    <property type="entry name" value="Vaccinia Virus protein VP39"/>
    <property type="match status" value="1"/>
</dbReference>
<dbReference type="GO" id="GO:0008171">
    <property type="term" value="F:O-methyltransferase activity"/>
    <property type="evidence" value="ECO:0007669"/>
    <property type="project" value="InterPro"/>
</dbReference>
<dbReference type="InterPro" id="IPR001077">
    <property type="entry name" value="COMT_C"/>
</dbReference>
<dbReference type="GO" id="GO:0032259">
    <property type="term" value="P:methylation"/>
    <property type="evidence" value="ECO:0007669"/>
    <property type="project" value="UniProtKB-KW"/>
</dbReference>
<dbReference type="PROSITE" id="PS51683">
    <property type="entry name" value="SAM_OMT_II"/>
    <property type="match status" value="1"/>
</dbReference>
<evidence type="ECO:0000256" key="3">
    <source>
        <dbReference type="ARBA" id="ARBA00022691"/>
    </source>
</evidence>
<protein>
    <recommendedName>
        <fullName evidence="4">O-methyltransferase C-terminal domain-containing protein</fullName>
    </recommendedName>
</protein>
<dbReference type="Proteomes" id="UP000286045">
    <property type="component" value="Unassembled WGS sequence"/>
</dbReference>
<evidence type="ECO:0000256" key="2">
    <source>
        <dbReference type="ARBA" id="ARBA00022679"/>
    </source>
</evidence>
<accession>A0A439DGQ2</accession>
<dbReference type="EMBL" id="RYZI01000023">
    <property type="protein sequence ID" value="RWA13587.1"/>
    <property type="molecule type" value="Genomic_DNA"/>
</dbReference>
<dbReference type="InterPro" id="IPR036388">
    <property type="entry name" value="WH-like_DNA-bd_sf"/>
</dbReference>
<dbReference type="STRING" id="363999.A0A439DGQ2"/>
<keyword evidence="2" id="KW-0808">Transferase</keyword>
<feature type="domain" description="O-methyltransferase C-terminal" evidence="4">
    <location>
        <begin position="246"/>
        <end position="392"/>
    </location>
</feature>
<evidence type="ECO:0000256" key="1">
    <source>
        <dbReference type="ARBA" id="ARBA00022603"/>
    </source>
</evidence>
<dbReference type="AlphaFoldDB" id="A0A439DGQ2"/>
<organism evidence="5 6">
    <name type="scientific">Xylaria grammica</name>
    <dbReference type="NCBI Taxonomy" id="363999"/>
    <lineage>
        <taxon>Eukaryota</taxon>
        <taxon>Fungi</taxon>
        <taxon>Dikarya</taxon>
        <taxon>Ascomycota</taxon>
        <taxon>Pezizomycotina</taxon>
        <taxon>Sordariomycetes</taxon>
        <taxon>Xylariomycetidae</taxon>
        <taxon>Xylariales</taxon>
        <taxon>Xylariaceae</taxon>
        <taxon>Xylaria</taxon>
    </lineage>
</organism>
<dbReference type="PANTHER" id="PTHR43712">
    <property type="entry name" value="PUTATIVE (AFU_ORTHOLOGUE AFUA_4G14580)-RELATED"/>
    <property type="match status" value="1"/>
</dbReference>
<comment type="caution">
    <text evidence="5">The sequence shown here is derived from an EMBL/GenBank/DDBJ whole genome shotgun (WGS) entry which is preliminary data.</text>
</comment>
<reference evidence="5 6" key="1">
    <citation type="submission" date="2018-12" db="EMBL/GenBank/DDBJ databases">
        <title>Draft genome sequence of Xylaria grammica IHI A82.</title>
        <authorList>
            <person name="Buettner E."/>
            <person name="Kellner H."/>
        </authorList>
    </citation>
    <scope>NUCLEOTIDE SEQUENCE [LARGE SCALE GENOMIC DNA]</scope>
    <source>
        <strain evidence="5 6">IHI A82</strain>
    </source>
</reference>
<name>A0A439DGQ2_9PEZI</name>
<dbReference type="Gene3D" id="1.10.10.10">
    <property type="entry name" value="Winged helix-like DNA-binding domain superfamily/Winged helix DNA-binding domain"/>
    <property type="match status" value="1"/>
</dbReference>
<dbReference type="InterPro" id="IPR029063">
    <property type="entry name" value="SAM-dependent_MTases_sf"/>
</dbReference>
<dbReference type="PANTHER" id="PTHR43712:SF12">
    <property type="entry name" value="STERIGMATOCYSTIN 8-O-METHYLTRANSFERASE"/>
    <property type="match status" value="1"/>
</dbReference>
<evidence type="ECO:0000313" key="6">
    <source>
        <dbReference type="Proteomes" id="UP000286045"/>
    </source>
</evidence>